<dbReference type="InterPro" id="IPR006083">
    <property type="entry name" value="PRK/URK"/>
</dbReference>
<dbReference type="Proteomes" id="UP000260823">
    <property type="component" value="Unassembled WGS sequence"/>
</dbReference>
<evidence type="ECO:0000313" key="2">
    <source>
        <dbReference type="EMBL" id="RFZ84188.1"/>
    </source>
</evidence>
<dbReference type="SUPFAM" id="SSF52540">
    <property type="entry name" value="P-loop containing nucleoside triphosphate hydrolases"/>
    <property type="match status" value="1"/>
</dbReference>
<evidence type="ECO:0000259" key="1">
    <source>
        <dbReference type="Pfam" id="PF00485"/>
    </source>
</evidence>
<keyword evidence="3" id="KW-1185">Reference proteome</keyword>
<reference evidence="2 3" key="1">
    <citation type="submission" date="2018-08" db="EMBL/GenBank/DDBJ databases">
        <title>Mucilaginibacter terrae sp. nov., isolated from manganese diggings.</title>
        <authorList>
            <person name="Huang Y."/>
            <person name="Zhou Z."/>
        </authorList>
    </citation>
    <scope>NUCLEOTIDE SEQUENCE [LARGE SCALE GENOMIC DNA]</scope>
    <source>
        <strain evidence="2 3">ZH6</strain>
    </source>
</reference>
<accession>A0A3E2NT57</accession>
<protein>
    <submittedName>
        <fullName evidence="2">Uridine kinase</fullName>
    </submittedName>
</protein>
<keyword evidence="2" id="KW-0418">Kinase</keyword>
<sequence>MNKPFVVGVAGGSGSGKTFFLKCFLEHFTADEVCLVSQDDYYIPVAHNMTKEENKLYNFDLPSTIDADRFEADISKLMRWETVYQQEYTFNNPNIVPKMLEIKPAPIIIVEGLFILHFKKVANDLDMTIFIDADEEVALRRRLKRDLAERGYSNEDASYKWHNHVVPAYKEFLLPFRDTCDRVIINNGHIADDIIKVTDDISQELREKVFGEKKK</sequence>
<feature type="domain" description="Phosphoribulokinase/uridine kinase" evidence="1">
    <location>
        <begin position="6"/>
        <end position="184"/>
    </location>
</feature>
<dbReference type="RefSeq" id="WP_117381078.1">
    <property type="nucleotide sequence ID" value="NZ_QWDE01000001.1"/>
</dbReference>
<organism evidence="2 3">
    <name type="scientific">Mucilaginibacter terrenus</name>
    <dbReference type="NCBI Taxonomy" id="2482727"/>
    <lineage>
        <taxon>Bacteria</taxon>
        <taxon>Pseudomonadati</taxon>
        <taxon>Bacteroidota</taxon>
        <taxon>Sphingobacteriia</taxon>
        <taxon>Sphingobacteriales</taxon>
        <taxon>Sphingobacteriaceae</taxon>
        <taxon>Mucilaginibacter</taxon>
    </lineage>
</organism>
<dbReference type="PRINTS" id="PR00988">
    <property type="entry name" value="URIDINKINASE"/>
</dbReference>
<dbReference type="InterPro" id="IPR027417">
    <property type="entry name" value="P-loop_NTPase"/>
</dbReference>
<evidence type="ECO:0000313" key="3">
    <source>
        <dbReference type="Proteomes" id="UP000260823"/>
    </source>
</evidence>
<keyword evidence="2" id="KW-0808">Transferase</keyword>
<dbReference type="GO" id="GO:0016301">
    <property type="term" value="F:kinase activity"/>
    <property type="evidence" value="ECO:0007669"/>
    <property type="project" value="UniProtKB-KW"/>
</dbReference>
<dbReference type="PANTHER" id="PTHR10285">
    <property type="entry name" value="URIDINE KINASE"/>
    <property type="match status" value="1"/>
</dbReference>
<proteinExistence type="predicted"/>
<dbReference type="AlphaFoldDB" id="A0A3E2NT57"/>
<name>A0A3E2NT57_9SPHI</name>
<comment type="caution">
    <text evidence="2">The sequence shown here is derived from an EMBL/GenBank/DDBJ whole genome shotgun (WGS) entry which is preliminary data.</text>
</comment>
<dbReference type="EMBL" id="QWDE01000001">
    <property type="protein sequence ID" value="RFZ84188.1"/>
    <property type="molecule type" value="Genomic_DNA"/>
</dbReference>
<dbReference type="Pfam" id="PF00485">
    <property type="entry name" value="PRK"/>
    <property type="match status" value="1"/>
</dbReference>
<dbReference type="GO" id="GO:0005524">
    <property type="term" value="F:ATP binding"/>
    <property type="evidence" value="ECO:0007669"/>
    <property type="project" value="InterPro"/>
</dbReference>
<dbReference type="Gene3D" id="3.40.50.300">
    <property type="entry name" value="P-loop containing nucleotide triphosphate hydrolases"/>
    <property type="match status" value="1"/>
</dbReference>
<gene>
    <name evidence="2" type="ORF">DYU05_00720</name>
</gene>
<dbReference type="OrthoDB" id="9777642at2"/>